<dbReference type="AlphaFoldDB" id="A0A4V6BG79"/>
<proteinExistence type="predicted"/>
<protein>
    <submittedName>
        <fullName evidence="2">MarR family transcriptional regulator</fullName>
    </submittedName>
</protein>
<dbReference type="RefSeq" id="WP_046827345.1">
    <property type="nucleotide sequence ID" value="NZ_LBIA02000001.1"/>
</dbReference>
<dbReference type="EMBL" id="LBIA02000001">
    <property type="protein sequence ID" value="TKT72143.1"/>
    <property type="molecule type" value="Genomic_DNA"/>
</dbReference>
<feature type="domain" description="HTH marR-type" evidence="1">
    <location>
        <begin position="86"/>
        <end position="128"/>
    </location>
</feature>
<sequence>MAGDDKTLTAGEISASAPVTFNLDECTMDAQERAVLAIDIAYVQWRADFRRTVVASGVLNRPWRSVFEADMMFSIVAHRWLAGRAITHKELATYFELFATEATVSRHLDDMEESGMIVRQTDPDDRRRIFLLPTRRLETIGHGYAQARIRIMREYGFVWTGDAAANGTRAADSAKKPG</sequence>
<evidence type="ECO:0000313" key="3">
    <source>
        <dbReference type="Proteomes" id="UP000034832"/>
    </source>
</evidence>
<organism evidence="2 3">
    <name type="scientific">Afipia massiliensis</name>
    <dbReference type="NCBI Taxonomy" id="211460"/>
    <lineage>
        <taxon>Bacteria</taxon>
        <taxon>Pseudomonadati</taxon>
        <taxon>Pseudomonadota</taxon>
        <taxon>Alphaproteobacteria</taxon>
        <taxon>Hyphomicrobiales</taxon>
        <taxon>Nitrobacteraceae</taxon>
        <taxon>Afipia</taxon>
    </lineage>
</organism>
<reference evidence="2" key="1">
    <citation type="submission" date="2019-04" db="EMBL/GenBank/DDBJ databases">
        <title>Whole genome sequencing of cave bacteria.</title>
        <authorList>
            <person name="Gan H.M."/>
            <person name="Barton H."/>
            <person name="Savka M.A."/>
        </authorList>
    </citation>
    <scope>NUCLEOTIDE SEQUENCE [LARGE SCALE GENOMIC DNA]</scope>
    <source>
        <strain evidence="2">LC387</strain>
    </source>
</reference>
<comment type="caution">
    <text evidence="2">The sequence shown here is derived from an EMBL/GenBank/DDBJ whole genome shotgun (WGS) entry which is preliminary data.</text>
</comment>
<dbReference type="InterPro" id="IPR036388">
    <property type="entry name" value="WH-like_DNA-bd_sf"/>
</dbReference>
<dbReference type="Pfam" id="PF01047">
    <property type="entry name" value="MarR"/>
    <property type="match status" value="1"/>
</dbReference>
<dbReference type="InterPro" id="IPR000835">
    <property type="entry name" value="HTH_MarR-typ"/>
</dbReference>
<dbReference type="Proteomes" id="UP000034832">
    <property type="component" value="Unassembled WGS sequence"/>
</dbReference>
<dbReference type="OrthoDB" id="8129006at2"/>
<dbReference type="STRING" id="211460.YH63_06655"/>
<dbReference type="GO" id="GO:0003700">
    <property type="term" value="F:DNA-binding transcription factor activity"/>
    <property type="evidence" value="ECO:0007669"/>
    <property type="project" value="InterPro"/>
</dbReference>
<accession>A0A4V6BG79</accession>
<gene>
    <name evidence="2" type="ORF">YH63_012345</name>
</gene>
<name>A0A4V6BG79_9BRAD</name>
<dbReference type="Gene3D" id="1.10.10.10">
    <property type="entry name" value="Winged helix-like DNA-binding domain superfamily/Winged helix DNA-binding domain"/>
    <property type="match status" value="1"/>
</dbReference>
<evidence type="ECO:0000259" key="1">
    <source>
        <dbReference type="Pfam" id="PF01047"/>
    </source>
</evidence>
<dbReference type="InterPro" id="IPR036390">
    <property type="entry name" value="WH_DNA-bd_sf"/>
</dbReference>
<dbReference type="SUPFAM" id="SSF46785">
    <property type="entry name" value="Winged helix' DNA-binding domain"/>
    <property type="match status" value="1"/>
</dbReference>
<evidence type="ECO:0000313" key="2">
    <source>
        <dbReference type="EMBL" id="TKT72143.1"/>
    </source>
</evidence>
<keyword evidence="3" id="KW-1185">Reference proteome</keyword>